<accession>A0ABV8D0Y7</accession>
<keyword evidence="1" id="KW-0812">Transmembrane</keyword>
<comment type="caution">
    <text evidence="2">The sequence shown here is derived from an EMBL/GenBank/DDBJ whole genome shotgun (WGS) entry which is preliminary data.</text>
</comment>
<proteinExistence type="predicted"/>
<dbReference type="Proteomes" id="UP001595901">
    <property type="component" value="Unassembled WGS sequence"/>
</dbReference>
<feature type="transmembrane region" description="Helical" evidence="1">
    <location>
        <begin position="262"/>
        <end position="283"/>
    </location>
</feature>
<feature type="transmembrane region" description="Helical" evidence="1">
    <location>
        <begin position="82"/>
        <end position="106"/>
    </location>
</feature>
<feature type="transmembrane region" description="Helical" evidence="1">
    <location>
        <begin position="158"/>
        <end position="179"/>
    </location>
</feature>
<evidence type="ECO:0000313" key="2">
    <source>
        <dbReference type="EMBL" id="MFC3931940.1"/>
    </source>
</evidence>
<gene>
    <name evidence="2" type="ORF">ACFOSE_03945</name>
</gene>
<feature type="transmembrane region" description="Helical" evidence="1">
    <location>
        <begin position="321"/>
        <end position="342"/>
    </location>
</feature>
<feature type="transmembrane region" description="Helical" evidence="1">
    <location>
        <begin position="186"/>
        <end position="208"/>
    </location>
</feature>
<keyword evidence="1" id="KW-1133">Transmembrane helix</keyword>
<protein>
    <submittedName>
        <fullName evidence="2">Permease</fullName>
    </submittedName>
</protein>
<keyword evidence="1" id="KW-0472">Membrane</keyword>
<feature type="transmembrane region" description="Helical" evidence="1">
    <location>
        <begin position="228"/>
        <end position="250"/>
    </location>
</feature>
<feature type="transmembrane region" description="Helical" evidence="1">
    <location>
        <begin position="348"/>
        <end position="369"/>
    </location>
</feature>
<feature type="transmembrane region" description="Helical" evidence="1">
    <location>
        <begin position="48"/>
        <end position="67"/>
    </location>
</feature>
<organism evidence="2 3">
    <name type="scientific">Streptococcus dentapri</name>
    <dbReference type="NCBI Taxonomy" id="573564"/>
    <lineage>
        <taxon>Bacteria</taxon>
        <taxon>Bacillati</taxon>
        <taxon>Bacillota</taxon>
        <taxon>Bacilli</taxon>
        <taxon>Lactobacillales</taxon>
        <taxon>Streptococcaceae</taxon>
        <taxon>Streptococcus</taxon>
    </lineage>
</organism>
<feature type="transmembrane region" description="Helical" evidence="1">
    <location>
        <begin position="126"/>
        <end position="146"/>
    </location>
</feature>
<reference evidence="3" key="1">
    <citation type="journal article" date="2019" name="Int. J. Syst. Evol. Microbiol.">
        <title>The Global Catalogue of Microorganisms (GCM) 10K type strain sequencing project: providing services to taxonomists for standard genome sequencing and annotation.</title>
        <authorList>
            <consortium name="The Broad Institute Genomics Platform"/>
            <consortium name="The Broad Institute Genome Sequencing Center for Infectious Disease"/>
            <person name="Wu L."/>
            <person name="Ma J."/>
        </authorList>
    </citation>
    <scope>NUCLEOTIDE SEQUENCE [LARGE SCALE GENOMIC DNA]</scope>
    <source>
        <strain evidence="3">CCUG 58728</strain>
    </source>
</reference>
<sequence>MSEKKINISPPKEVVDQLSIQDGQQLPAILDTKRLLIERREVKEAHELPSWTFFLTTGLAALFFYLITTVEGVNQVNLTGDYSIMFFVLVLAGLLGVIFFSIHFVLNRKLFLGEFDGRVFWRMFPIILASFIAIMLTVLLGFSWLLGQVFNSASFDRITSTIIFAVMTYAFIFLASQLAKQIRASWLTSLFTVIISSGVLISMAANGSRQWWQTNLSFLGTDDASASWGFNLTLILSGFILLALVDYLFVALRQRYGKSWRLLILRILLSLLSLDLAAVGYFPNNINSHAIHIDVSNYLVYIIIILVFGVRWLLPNITRDFLIMSYVIGASLVFLATAFRVVHYLSLTAFEMSAFVLAFTWLASLINRLEVLLMPEKKIIYISVFEE</sequence>
<name>A0ABV8D0Y7_9STRE</name>
<dbReference type="EMBL" id="JBHSAC010000036">
    <property type="protein sequence ID" value="MFC3931940.1"/>
    <property type="molecule type" value="Genomic_DNA"/>
</dbReference>
<evidence type="ECO:0000256" key="1">
    <source>
        <dbReference type="SAM" id="Phobius"/>
    </source>
</evidence>
<dbReference type="RefSeq" id="WP_380430801.1">
    <property type="nucleotide sequence ID" value="NZ_JBHSAC010000036.1"/>
</dbReference>
<keyword evidence="3" id="KW-1185">Reference proteome</keyword>
<feature type="transmembrane region" description="Helical" evidence="1">
    <location>
        <begin position="295"/>
        <end position="314"/>
    </location>
</feature>
<evidence type="ECO:0000313" key="3">
    <source>
        <dbReference type="Proteomes" id="UP001595901"/>
    </source>
</evidence>